<evidence type="ECO:0000313" key="2">
    <source>
        <dbReference type="EMBL" id="MBX57410.1"/>
    </source>
</evidence>
<dbReference type="EMBL" id="GGEC01076926">
    <property type="protein sequence ID" value="MBX57410.1"/>
    <property type="molecule type" value="Transcribed_RNA"/>
</dbReference>
<organism evidence="2">
    <name type="scientific">Rhizophora mucronata</name>
    <name type="common">Asiatic mangrove</name>
    <dbReference type="NCBI Taxonomy" id="61149"/>
    <lineage>
        <taxon>Eukaryota</taxon>
        <taxon>Viridiplantae</taxon>
        <taxon>Streptophyta</taxon>
        <taxon>Embryophyta</taxon>
        <taxon>Tracheophyta</taxon>
        <taxon>Spermatophyta</taxon>
        <taxon>Magnoliopsida</taxon>
        <taxon>eudicotyledons</taxon>
        <taxon>Gunneridae</taxon>
        <taxon>Pentapetalae</taxon>
        <taxon>rosids</taxon>
        <taxon>fabids</taxon>
        <taxon>Malpighiales</taxon>
        <taxon>Rhizophoraceae</taxon>
        <taxon>Rhizophora</taxon>
    </lineage>
</organism>
<sequence length="33" mass="4082">MHCSKFNRRNQQLNFKNLNSQRHKENQIQLPTQ</sequence>
<proteinExistence type="predicted"/>
<dbReference type="AlphaFoldDB" id="A0A2P2PRP3"/>
<protein>
    <submittedName>
        <fullName evidence="2">Uncharacterized protein</fullName>
    </submittedName>
</protein>
<accession>A0A2P2PRP3</accession>
<feature type="compositionally biased region" description="Polar residues" evidence="1">
    <location>
        <begin position="9"/>
        <end position="20"/>
    </location>
</feature>
<feature type="region of interest" description="Disordered" evidence="1">
    <location>
        <begin position="1"/>
        <end position="33"/>
    </location>
</feature>
<reference evidence="2" key="1">
    <citation type="submission" date="2018-02" db="EMBL/GenBank/DDBJ databases">
        <title>Rhizophora mucronata_Transcriptome.</title>
        <authorList>
            <person name="Meera S.P."/>
            <person name="Sreeshan A."/>
            <person name="Augustine A."/>
        </authorList>
    </citation>
    <scope>NUCLEOTIDE SEQUENCE</scope>
    <source>
        <tissue evidence="2">Leaf</tissue>
    </source>
</reference>
<name>A0A2P2PRP3_RHIMU</name>
<evidence type="ECO:0000256" key="1">
    <source>
        <dbReference type="SAM" id="MobiDB-lite"/>
    </source>
</evidence>